<name>A0AAW1VGW7_9CUCU</name>
<keyword evidence="7" id="KW-1185">Reference proteome</keyword>
<evidence type="ECO:0000256" key="2">
    <source>
        <dbReference type="ARBA" id="ARBA00010305"/>
    </source>
</evidence>
<keyword evidence="5" id="KW-0206">Cytoskeleton</keyword>
<evidence type="ECO:0000256" key="4">
    <source>
        <dbReference type="ARBA" id="ARBA00022490"/>
    </source>
</evidence>
<dbReference type="AlphaFoldDB" id="A0AAW1VGW7"/>
<dbReference type="InterPro" id="IPR022083">
    <property type="entry name" value="KBP"/>
</dbReference>
<dbReference type="Pfam" id="PF12309">
    <property type="entry name" value="KBP_C"/>
    <property type="match status" value="1"/>
</dbReference>
<reference evidence="6 7" key="1">
    <citation type="submission" date="2023-03" db="EMBL/GenBank/DDBJ databases">
        <title>Genome insight into feeding habits of ladybird beetles.</title>
        <authorList>
            <person name="Li H.-S."/>
            <person name="Huang Y.-H."/>
            <person name="Pang H."/>
        </authorList>
    </citation>
    <scope>NUCLEOTIDE SEQUENCE [LARGE SCALE GENOMIC DNA]</scope>
    <source>
        <strain evidence="6">SYSU_2023b</strain>
        <tissue evidence="6">Whole body</tissue>
    </source>
</reference>
<protein>
    <recommendedName>
        <fullName evidence="3">KIF-binding protein</fullName>
    </recommendedName>
</protein>
<accession>A0AAW1VGW7</accession>
<keyword evidence="4" id="KW-0963">Cytoplasm</keyword>
<proteinExistence type="inferred from homology"/>
<comment type="similarity">
    <text evidence="2">Belongs to the KIF-binding protein family.</text>
</comment>
<evidence type="ECO:0000256" key="5">
    <source>
        <dbReference type="ARBA" id="ARBA00023212"/>
    </source>
</evidence>
<gene>
    <name evidence="6" type="ORF">WA026_015533</name>
</gene>
<evidence type="ECO:0000313" key="6">
    <source>
        <dbReference type="EMBL" id="KAK9891575.1"/>
    </source>
</evidence>
<sequence>MASEILNVSELKELKNIFDKLKIHLNHEKSIDESNQLNNTIPTVNSDILESYFQQLLGKIERYLERSGRSSSEFIKLLTMKASLLYEQAKIKLFYESSIEEAKGMLQSTLELIENYSEHDYVIFLYLRIVNHLSYLLSKEGKFSDARQLLENILYREYSPNIAVYSTEDLFSLEQINAEAGKAKFNKLMLNNIQMLGWIYGKLGFNDLHAFMEHLYLQKQLDLRDMSILHWTSKCCRLVTIYLTSYNWLYARYYLASIGALLNKKSGEPRANAELPQARADLSKAWIHYGLHLFSASKKRLLEQIYDSSGNENSPSDGSKPALDVLDQHKFKGLTVTIPNIPINFITETQEARTLFLFTQNWLKQMRAFYTLRDYPLQYVNAVLDLSELYRFLAFYETDLESQYNVQKRRSDTLEALSTLLREVRPNCYVAVSVELWRELAEVQIELMGINLKRLYAFEGEKENAGNIKKRLDAVEEVHDKLETIGDSVELTRRNISRVQEKQELR</sequence>
<comment type="subcellular location">
    <subcellularLocation>
        <location evidence="1">Cytoplasm</location>
        <location evidence="1">Cytoskeleton</location>
    </subcellularLocation>
</comment>
<dbReference type="Proteomes" id="UP001431783">
    <property type="component" value="Unassembled WGS sequence"/>
</dbReference>
<dbReference type="PANTHER" id="PTHR46321">
    <property type="entry name" value="KIF1-BINDING PROTEIN"/>
    <property type="match status" value="1"/>
</dbReference>
<dbReference type="EMBL" id="JARQZJ010000129">
    <property type="protein sequence ID" value="KAK9891575.1"/>
    <property type="molecule type" value="Genomic_DNA"/>
</dbReference>
<comment type="caution">
    <text evidence="6">The sequence shown here is derived from an EMBL/GenBank/DDBJ whole genome shotgun (WGS) entry which is preliminary data.</text>
</comment>
<evidence type="ECO:0000313" key="7">
    <source>
        <dbReference type="Proteomes" id="UP001431783"/>
    </source>
</evidence>
<dbReference type="PANTHER" id="PTHR46321:SF1">
    <property type="entry name" value="KIF-BINDING PROTEIN"/>
    <property type="match status" value="1"/>
</dbReference>
<dbReference type="GO" id="GO:0005856">
    <property type="term" value="C:cytoskeleton"/>
    <property type="evidence" value="ECO:0007669"/>
    <property type="project" value="UniProtKB-SubCell"/>
</dbReference>
<organism evidence="6 7">
    <name type="scientific">Henosepilachna vigintioctopunctata</name>
    <dbReference type="NCBI Taxonomy" id="420089"/>
    <lineage>
        <taxon>Eukaryota</taxon>
        <taxon>Metazoa</taxon>
        <taxon>Ecdysozoa</taxon>
        <taxon>Arthropoda</taxon>
        <taxon>Hexapoda</taxon>
        <taxon>Insecta</taxon>
        <taxon>Pterygota</taxon>
        <taxon>Neoptera</taxon>
        <taxon>Endopterygota</taxon>
        <taxon>Coleoptera</taxon>
        <taxon>Polyphaga</taxon>
        <taxon>Cucujiformia</taxon>
        <taxon>Coccinelloidea</taxon>
        <taxon>Coccinellidae</taxon>
        <taxon>Epilachninae</taxon>
        <taxon>Epilachnini</taxon>
        <taxon>Henosepilachna</taxon>
    </lineage>
</organism>
<evidence type="ECO:0000256" key="3">
    <source>
        <dbReference type="ARBA" id="ARBA00016840"/>
    </source>
</evidence>
<evidence type="ECO:0000256" key="1">
    <source>
        <dbReference type="ARBA" id="ARBA00004245"/>
    </source>
</evidence>